<keyword evidence="5 6" id="KW-0472">Membrane</keyword>
<dbReference type="AlphaFoldDB" id="A0A845HL61"/>
<dbReference type="RefSeq" id="WP_161091939.1">
    <property type="nucleotide sequence ID" value="NZ_WWCV01000048.1"/>
</dbReference>
<evidence type="ECO:0000313" key="7">
    <source>
        <dbReference type="EMBL" id="MYN19511.1"/>
    </source>
</evidence>
<dbReference type="Proteomes" id="UP000484875">
    <property type="component" value="Unassembled WGS sequence"/>
</dbReference>
<feature type="transmembrane region" description="Helical" evidence="6">
    <location>
        <begin position="122"/>
        <end position="144"/>
    </location>
</feature>
<dbReference type="PANTHER" id="PTHR30086">
    <property type="entry name" value="ARGININE EXPORTER PROTEIN ARGO"/>
    <property type="match status" value="1"/>
</dbReference>
<keyword evidence="2" id="KW-1003">Cell membrane</keyword>
<dbReference type="EMBL" id="WWCV01000048">
    <property type="protein sequence ID" value="MYN19511.1"/>
    <property type="molecule type" value="Genomic_DNA"/>
</dbReference>
<dbReference type="GO" id="GO:0015171">
    <property type="term" value="F:amino acid transmembrane transporter activity"/>
    <property type="evidence" value="ECO:0007669"/>
    <property type="project" value="TreeGrafter"/>
</dbReference>
<evidence type="ECO:0000256" key="5">
    <source>
        <dbReference type="ARBA" id="ARBA00023136"/>
    </source>
</evidence>
<evidence type="ECO:0000256" key="2">
    <source>
        <dbReference type="ARBA" id="ARBA00022475"/>
    </source>
</evidence>
<keyword evidence="8" id="KW-1185">Reference proteome</keyword>
<feature type="transmembrane region" description="Helical" evidence="6">
    <location>
        <begin position="64"/>
        <end position="86"/>
    </location>
</feature>
<organism evidence="7 8">
    <name type="scientific">Duganella vulcania</name>
    <dbReference type="NCBI Taxonomy" id="2692166"/>
    <lineage>
        <taxon>Bacteria</taxon>
        <taxon>Pseudomonadati</taxon>
        <taxon>Pseudomonadota</taxon>
        <taxon>Betaproteobacteria</taxon>
        <taxon>Burkholderiales</taxon>
        <taxon>Oxalobacteraceae</taxon>
        <taxon>Telluria group</taxon>
        <taxon>Duganella</taxon>
    </lineage>
</organism>
<protein>
    <submittedName>
        <fullName evidence="7">LysE family transporter</fullName>
    </submittedName>
</protein>
<comment type="subcellular location">
    <subcellularLocation>
        <location evidence="1">Cell membrane</location>
        <topology evidence="1">Multi-pass membrane protein</topology>
    </subcellularLocation>
</comment>
<name>A0A845HL61_9BURK</name>
<evidence type="ECO:0000256" key="6">
    <source>
        <dbReference type="SAM" id="Phobius"/>
    </source>
</evidence>
<proteinExistence type="predicted"/>
<evidence type="ECO:0000256" key="3">
    <source>
        <dbReference type="ARBA" id="ARBA00022692"/>
    </source>
</evidence>
<dbReference type="PIRSF" id="PIRSF006324">
    <property type="entry name" value="LeuE"/>
    <property type="match status" value="1"/>
</dbReference>
<reference evidence="7 8" key="1">
    <citation type="submission" date="2019-12" db="EMBL/GenBank/DDBJ databases">
        <title>Novel species isolated from a subtropical stream in China.</title>
        <authorList>
            <person name="Lu H."/>
        </authorList>
    </citation>
    <scope>NUCLEOTIDE SEQUENCE [LARGE SCALE GENOMIC DNA]</scope>
    <source>
        <strain evidence="7 8">FT107W</strain>
    </source>
</reference>
<keyword evidence="3 6" id="KW-0812">Transmembrane</keyword>
<keyword evidence="4 6" id="KW-1133">Transmembrane helix</keyword>
<dbReference type="InterPro" id="IPR001123">
    <property type="entry name" value="LeuE-type"/>
</dbReference>
<gene>
    <name evidence="7" type="ORF">GTP81_22465</name>
</gene>
<evidence type="ECO:0000256" key="4">
    <source>
        <dbReference type="ARBA" id="ARBA00022989"/>
    </source>
</evidence>
<feature type="transmembrane region" description="Helical" evidence="6">
    <location>
        <begin position="37"/>
        <end position="57"/>
    </location>
</feature>
<evidence type="ECO:0000256" key="1">
    <source>
        <dbReference type="ARBA" id="ARBA00004651"/>
    </source>
</evidence>
<dbReference type="GO" id="GO:0005886">
    <property type="term" value="C:plasma membrane"/>
    <property type="evidence" value="ECO:0007669"/>
    <property type="project" value="UniProtKB-SubCell"/>
</dbReference>
<evidence type="ECO:0000313" key="8">
    <source>
        <dbReference type="Proteomes" id="UP000484875"/>
    </source>
</evidence>
<dbReference type="PANTHER" id="PTHR30086:SF20">
    <property type="entry name" value="ARGININE EXPORTER PROTEIN ARGO-RELATED"/>
    <property type="match status" value="1"/>
</dbReference>
<comment type="caution">
    <text evidence="7">The sequence shown here is derived from an EMBL/GenBank/DDBJ whole genome shotgun (WGS) entry which is preliminary data.</text>
</comment>
<dbReference type="Pfam" id="PF01810">
    <property type="entry name" value="LysE"/>
    <property type="match status" value="1"/>
</dbReference>
<feature type="transmembrane region" description="Helical" evidence="6">
    <location>
        <begin position="196"/>
        <end position="215"/>
    </location>
</feature>
<feature type="transmembrane region" description="Helical" evidence="6">
    <location>
        <begin position="156"/>
        <end position="184"/>
    </location>
</feature>
<sequence>MFGIHDLTLFIVSGLLLNIMPGPDSLLIMTRSATQGWHAGSAAALGIGAGTMIHIIAAALGLSALLATSAAAFTAVKWIGAAYIVYVGIGMLRARLRAEADDAAAAEIAVRGAAQPLAYRKIFFQGFLTNVLNPKVALFFLAFVPQFISADSASKPLAFIVLGCIFNFNGMLWCNGLAVFTAFASARLKVKPLAALWLNRVTGGLFLALGLRLALAEQH</sequence>
<accession>A0A845HL61</accession>